<proteinExistence type="inferred from homology"/>
<protein>
    <submittedName>
        <fullName evidence="4">SDR family oxidoreductase</fullName>
        <ecNumber evidence="4">1.-.-.-</ecNumber>
    </submittedName>
</protein>
<evidence type="ECO:0000256" key="1">
    <source>
        <dbReference type="ARBA" id="ARBA00006484"/>
    </source>
</evidence>
<dbReference type="Pfam" id="PF00106">
    <property type="entry name" value="adh_short"/>
    <property type="match status" value="1"/>
</dbReference>
<evidence type="ECO:0000313" key="4">
    <source>
        <dbReference type="EMBL" id="MFC4699011.1"/>
    </source>
</evidence>
<evidence type="ECO:0000256" key="2">
    <source>
        <dbReference type="ARBA" id="ARBA00023002"/>
    </source>
</evidence>
<dbReference type="EC" id="1.-.-.-" evidence="4"/>
<dbReference type="PANTHER" id="PTHR44196:SF1">
    <property type="entry name" value="DEHYDROGENASE_REDUCTASE SDR FAMILY MEMBER 7B"/>
    <property type="match status" value="1"/>
</dbReference>
<sequence>MIHNFENKTVVIFGASQGIGLASAHKFCEYGAHVFLAARSLSVIEKEANRLTNLGYKASALSCDISQFKSVEACIEEATKNSNLDFVINSAGTIDPLSTLIDSDPAAWAHAVDVNVKGAYHAIRASAPVMRSQGFGTIVSLSSGAANSVLEGWSHYCSTKAAAKKLTEVANKELSQYNINVIGLSPGTVATKMMAKIRDAKINVVSNLDWSAHISPEAVAIALAYLCGPDGKKFAGTDFSLKTEEGKNLVGLNKLGAIE</sequence>
<dbReference type="InterPro" id="IPR002347">
    <property type="entry name" value="SDR_fam"/>
</dbReference>
<dbReference type="PRINTS" id="PR00081">
    <property type="entry name" value="GDHRDH"/>
</dbReference>
<name>A0ABV9LR80_9ALTE</name>
<dbReference type="RefSeq" id="WP_382405717.1">
    <property type="nucleotide sequence ID" value="NZ_JBHSGU010000002.1"/>
</dbReference>
<dbReference type="SUPFAM" id="SSF51735">
    <property type="entry name" value="NAD(P)-binding Rossmann-fold domains"/>
    <property type="match status" value="1"/>
</dbReference>
<reference evidence="5" key="1">
    <citation type="journal article" date="2019" name="Int. J. Syst. Evol. Microbiol.">
        <title>The Global Catalogue of Microorganisms (GCM) 10K type strain sequencing project: providing services to taxonomists for standard genome sequencing and annotation.</title>
        <authorList>
            <consortium name="The Broad Institute Genomics Platform"/>
            <consortium name="The Broad Institute Genome Sequencing Center for Infectious Disease"/>
            <person name="Wu L."/>
            <person name="Ma J."/>
        </authorList>
    </citation>
    <scope>NUCLEOTIDE SEQUENCE [LARGE SCALE GENOMIC DNA]</scope>
    <source>
        <strain evidence="5">KACC 12507</strain>
    </source>
</reference>
<accession>A0ABV9LR80</accession>
<dbReference type="Proteomes" id="UP001595897">
    <property type="component" value="Unassembled WGS sequence"/>
</dbReference>
<evidence type="ECO:0000313" key="5">
    <source>
        <dbReference type="Proteomes" id="UP001595897"/>
    </source>
</evidence>
<keyword evidence="2 4" id="KW-0560">Oxidoreductase</keyword>
<dbReference type="PRINTS" id="PR00080">
    <property type="entry name" value="SDRFAMILY"/>
</dbReference>
<gene>
    <name evidence="4" type="ORF">ACFO4O_02435</name>
</gene>
<dbReference type="PANTHER" id="PTHR44196">
    <property type="entry name" value="DEHYDROGENASE/REDUCTASE SDR FAMILY MEMBER 7B"/>
    <property type="match status" value="1"/>
</dbReference>
<dbReference type="CDD" id="cd05233">
    <property type="entry name" value="SDR_c"/>
    <property type="match status" value="1"/>
</dbReference>
<organism evidence="4 5">
    <name type="scientific">Glaciecola siphonariae</name>
    <dbReference type="NCBI Taxonomy" id="521012"/>
    <lineage>
        <taxon>Bacteria</taxon>
        <taxon>Pseudomonadati</taxon>
        <taxon>Pseudomonadota</taxon>
        <taxon>Gammaproteobacteria</taxon>
        <taxon>Alteromonadales</taxon>
        <taxon>Alteromonadaceae</taxon>
        <taxon>Glaciecola</taxon>
    </lineage>
</organism>
<dbReference type="GO" id="GO:0016491">
    <property type="term" value="F:oxidoreductase activity"/>
    <property type="evidence" value="ECO:0007669"/>
    <property type="project" value="UniProtKB-KW"/>
</dbReference>
<comment type="caution">
    <text evidence="4">The sequence shown here is derived from an EMBL/GenBank/DDBJ whole genome shotgun (WGS) entry which is preliminary data.</text>
</comment>
<dbReference type="Gene3D" id="3.40.50.720">
    <property type="entry name" value="NAD(P)-binding Rossmann-like Domain"/>
    <property type="match status" value="1"/>
</dbReference>
<keyword evidence="5" id="KW-1185">Reference proteome</keyword>
<evidence type="ECO:0000256" key="3">
    <source>
        <dbReference type="RuleBase" id="RU000363"/>
    </source>
</evidence>
<comment type="similarity">
    <text evidence="1 3">Belongs to the short-chain dehydrogenases/reductases (SDR) family.</text>
</comment>
<dbReference type="EMBL" id="JBHSGU010000002">
    <property type="protein sequence ID" value="MFC4699011.1"/>
    <property type="molecule type" value="Genomic_DNA"/>
</dbReference>
<dbReference type="InterPro" id="IPR036291">
    <property type="entry name" value="NAD(P)-bd_dom_sf"/>
</dbReference>